<keyword evidence="2" id="KW-0812">Transmembrane</keyword>
<keyword evidence="2" id="KW-1133">Transmembrane helix</keyword>
<dbReference type="EMBL" id="LT629799">
    <property type="protein sequence ID" value="SDV01499.1"/>
    <property type="molecule type" value="Genomic_DNA"/>
</dbReference>
<feature type="compositionally biased region" description="Low complexity" evidence="1">
    <location>
        <begin position="32"/>
        <end position="49"/>
    </location>
</feature>
<name>A0A1H2N7M3_9ACTN</name>
<keyword evidence="4" id="KW-1185">Reference proteome</keyword>
<organism evidence="3 4">
    <name type="scientific">Microlunatus sagamiharensis</name>
    <dbReference type="NCBI Taxonomy" id="546874"/>
    <lineage>
        <taxon>Bacteria</taxon>
        <taxon>Bacillati</taxon>
        <taxon>Actinomycetota</taxon>
        <taxon>Actinomycetes</taxon>
        <taxon>Propionibacteriales</taxon>
        <taxon>Propionibacteriaceae</taxon>
        <taxon>Microlunatus</taxon>
    </lineage>
</organism>
<gene>
    <name evidence="3" type="ORF">SAMN04488544_3489</name>
</gene>
<evidence type="ECO:0000313" key="4">
    <source>
        <dbReference type="Proteomes" id="UP000198825"/>
    </source>
</evidence>
<feature type="transmembrane region" description="Helical" evidence="2">
    <location>
        <begin position="164"/>
        <end position="188"/>
    </location>
</feature>
<reference evidence="4" key="1">
    <citation type="submission" date="2016-10" db="EMBL/GenBank/DDBJ databases">
        <authorList>
            <person name="Varghese N."/>
            <person name="Submissions S."/>
        </authorList>
    </citation>
    <scope>NUCLEOTIDE SEQUENCE [LARGE SCALE GENOMIC DNA]</scope>
    <source>
        <strain evidence="4">DSM 21743</strain>
    </source>
</reference>
<accession>A0A1H2N7M3</accession>
<evidence type="ECO:0000256" key="1">
    <source>
        <dbReference type="SAM" id="MobiDB-lite"/>
    </source>
</evidence>
<protein>
    <submittedName>
        <fullName evidence="3">Uncharacterized protein</fullName>
    </submittedName>
</protein>
<dbReference type="AlphaFoldDB" id="A0A1H2N7M3"/>
<evidence type="ECO:0000313" key="3">
    <source>
        <dbReference type="EMBL" id="SDV01499.1"/>
    </source>
</evidence>
<proteinExistence type="predicted"/>
<feature type="region of interest" description="Disordered" evidence="1">
    <location>
        <begin position="1"/>
        <end position="66"/>
    </location>
</feature>
<keyword evidence="2" id="KW-0472">Membrane</keyword>
<dbReference type="STRING" id="546874.SAMN04488544_3489"/>
<evidence type="ECO:0000256" key="2">
    <source>
        <dbReference type="SAM" id="Phobius"/>
    </source>
</evidence>
<feature type="compositionally biased region" description="Pro residues" evidence="1">
    <location>
        <begin position="1"/>
        <end position="31"/>
    </location>
</feature>
<dbReference type="RefSeq" id="WP_091077266.1">
    <property type="nucleotide sequence ID" value="NZ_LT629799.1"/>
</dbReference>
<sequence>MSSPQPPQGYGPQGYPVPPQAPQGYPVPPQAPQGYQPQGQHDQGQQGYDAEGFASRPQAPAYGGGPTGELVLHLQKPFGAMGMITPLVTIDGYTATASWGRNSFPAPAGVRRVDVAQTYLWTYGRASMTVPVEPGRTAEVYYTGPMFTFGMGGRMGTEPQKRPGWGLFIGLMVFVVLLVLLAVVAGIAGNA</sequence>
<dbReference type="Proteomes" id="UP000198825">
    <property type="component" value="Chromosome I"/>
</dbReference>